<evidence type="ECO:0000256" key="1">
    <source>
        <dbReference type="ARBA" id="ARBA00006484"/>
    </source>
</evidence>
<dbReference type="PROSITE" id="PS00061">
    <property type="entry name" value="ADH_SHORT"/>
    <property type="match status" value="1"/>
</dbReference>
<name>A0A9P4HQ78_9PEZI</name>
<keyword evidence="3" id="KW-0560">Oxidoreductase</keyword>
<evidence type="ECO:0000256" key="5">
    <source>
        <dbReference type="SAM" id="Phobius"/>
    </source>
</evidence>
<feature type="region of interest" description="Disordered" evidence="4">
    <location>
        <begin position="208"/>
        <end position="230"/>
    </location>
</feature>
<comment type="similarity">
    <text evidence="1">Belongs to the short-chain dehydrogenases/reductases (SDR) family.</text>
</comment>
<feature type="transmembrane region" description="Helical" evidence="5">
    <location>
        <begin position="295"/>
        <end position="317"/>
    </location>
</feature>
<keyword evidence="7" id="KW-1185">Reference proteome</keyword>
<keyword evidence="5" id="KW-1133">Transmembrane helix</keyword>
<feature type="region of interest" description="Disordered" evidence="4">
    <location>
        <begin position="380"/>
        <end position="435"/>
    </location>
</feature>
<sequence length="435" mass="48132">MPIGLAAEVIFGGIGSIPYAWTVIKAIPWILLVYVLKQYFGGAKNTSERNMHSKVIMLTGGTTGIGAEVARQLAGRGAQLVLLTQHALSDPFLVDYIMDLRTQTGNELITAEHVDLSSLHSIRLFATKWVDNAPPRRLDMIILCANTLTPRGVKAAVTEDGLEASWGLNYMANFHLLSILSPALRAQPPDRDVRIIFGTCASYMGGQLPDFSDPKDKEKKEKAAKAKAKKGGPAAEPIAFRASSAYSTSKLALMTFASAFQKHLDTYTRPDKQPNNARVVLVDPGFTRTPGMRRYLTFGSLWGLAFYLVMWPLWWLVLKSPEQGAQSFLWAAMEAGLGRGEGGKFVKECREVRLMRSEIEDEKVQKGLWEASEKTIEALEKEGAQRRAKEKKEKEEKEKAEGKKEEPKTEDQTTGSAEKSDGTKKPGSRRSRKAN</sequence>
<accession>A0A9P4HQ78</accession>
<dbReference type="PANTHER" id="PTHR24320:SF285">
    <property type="entry name" value="RETINOL DEHYDROGENASE 14"/>
    <property type="match status" value="1"/>
</dbReference>
<protein>
    <submittedName>
        <fullName evidence="6">NAD(P)-binding protein</fullName>
    </submittedName>
</protein>
<evidence type="ECO:0000313" key="7">
    <source>
        <dbReference type="Proteomes" id="UP000799776"/>
    </source>
</evidence>
<dbReference type="PANTHER" id="PTHR24320">
    <property type="entry name" value="RETINOL DEHYDROGENASE"/>
    <property type="match status" value="1"/>
</dbReference>
<gene>
    <name evidence="6" type="ORF">K490DRAFT_49051</name>
</gene>
<dbReference type="Gene3D" id="3.40.50.720">
    <property type="entry name" value="NAD(P)-binding Rossmann-like Domain"/>
    <property type="match status" value="1"/>
</dbReference>
<dbReference type="OrthoDB" id="191979at2759"/>
<dbReference type="Pfam" id="PF00106">
    <property type="entry name" value="adh_short"/>
    <property type="match status" value="1"/>
</dbReference>
<feature type="compositionally biased region" description="Basic and acidic residues" evidence="4">
    <location>
        <begin position="212"/>
        <end position="224"/>
    </location>
</feature>
<feature type="transmembrane region" description="Helical" evidence="5">
    <location>
        <begin position="19"/>
        <end position="36"/>
    </location>
</feature>
<dbReference type="GO" id="GO:0016491">
    <property type="term" value="F:oxidoreductase activity"/>
    <property type="evidence" value="ECO:0007669"/>
    <property type="project" value="UniProtKB-KW"/>
</dbReference>
<dbReference type="SUPFAM" id="SSF51735">
    <property type="entry name" value="NAD(P)-binding Rossmann-fold domains"/>
    <property type="match status" value="1"/>
</dbReference>
<evidence type="ECO:0000313" key="6">
    <source>
        <dbReference type="EMBL" id="KAF2084416.1"/>
    </source>
</evidence>
<keyword evidence="5" id="KW-0472">Membrane</keyword>
<reference evidence="6" key="1">
    <citation type="journal article" date="2020" name="Stud. Mycol.">
        <title>101 Dothideomycetes genomes: a test case for predicting lifestyles and emergence of pathogens.</title>
        <authorList>
            <person name="Haridas S."/>
            <person name="Albert R."/>
            <person name="Binder M."/>
            <person name="Bloem J."/>
            <person name="Labutti K."/>
            <person name="Salamov A."/>
            <person name="Andreopoulos B."/>
            <person name="Baker S."/>
            <person name="Barry K."/>
            <person name="Bills G."/>
            <person name="Bluhm B."/>
            <person name="Cannon C."/>
            <person name="Castanera R."/>
            <person name="Culley D."/>
            <person name="Daum C."/>
            <person name="Ezra D."/>
            <person name="Gonzalez J."/>
            <person name="Henrissat B."/>
            <person name="Kuo A."/>
            <person name="Liang C."/>
            <person name="Lipzen A."/>
            <person name="Lutzoni F."/>
            <person name="Magnuson J."/>
            <person name="Mondo S."/>
            <person name="Nolan M."/>
            <person name="Ohm R."/>
            <person name="Pangilinan J."/>
            <person name="Park H.-J."/>
            <person name="Ramirez L."/>
            <person name="Alfaro M."/>
            <person name="Sun H."/>
            <person name="Tritt A."/>
            <person name="Yoshinaga Y."/>
            <person name="Zwiers L.-H."/>
            <person name="Turgeon B."/>
            <person name="Goodwin S."/>
            <person name="Spatafora J."/>
            <person name="Crous P."/>
            <person name="Grigoriev I."/>
        </authorList>
    </citation>
    <scope>NUCLEOTIDE SEQUENCE</scope>
    <source>
        <strain evidence="6">CBS 121410</strain>
    </source>
</reference>
<evidence type="ECO:0000256" key="3">
    <source>
        <dbReference type="ARBA" id="ARBA00023002"/>
    </source>
</evidence>
<dbReference type="EMBL" id="ML978741">
    <property type="protein sequence ID" value="KAF2084416.1"/>
    <property type="molecule type" value="Genomic_DNA"/>
</dbReference>
<organism evidence="6 7">
    <name type="scientific">Saccharata proteae CBS 121410</name>
    <dbReference type="NCBI Taxonomy" id="1314787"/>
    <lineage>
        <taxon>Eukaryota</taxon>
        <taxon>Fungi</taxon>
        <taxon>Dikarya</taxon>
        <taxon>Ascomycota</taxon>
        <taxon>Pezizomycotina</taxon>
        <taxon>Dothideomycetes</taxon>
        <taxon>Dothideomycetes incertae sedis</taxon>
        <taxon>Botryosphaeriales</taxon>
        <taxon>Saccharataceae</taxon>
        <taxon>Saccharata</taxon>
    </lineage>
</organism>
<dbReference type="AlphaFoldDB" id="A0A9P4HQ78"/>
<keyword evidence="5" id="KW-0812">Transmembrane</keyword>
<evidence type="ECO:0000256" key="4">
    <source>
        <dbReference type="SAM" id="MobiDB-lite"/>
    </source>
</evidence>
<dbReference type="InterPro" id="IPR020904">
    <property type="entry name" value="Sc_DH/Rdtase_CS"/>
</dbReference>
<proteinExistence type="inferred from homology"/>
<feature type="compositionally biased region" description="Basic residues" evidence="4">
    <location>
        <begin position="426"/>
        <end position="435"/>
    </location>
</feature>
<dbReference type="Proteomes" id="UP000799776">
    <property type="component" value="Unassembled WGS sequence"/>
</dbReference>
<dbReference type="InterPro" id="IPR036291">
    <property type="entry name" value="NAD(P)-bd_dom_sf"/>
</dbReference>
<feature type="compositionally biased region" description="Basic and acidic residues" evidence="4">
    <location>
        <begin position="380"/>
        <end position="411"/>
    </location>
</feature>
<evidence type="ECO:0000256" key="2">
    <source>
        <dbReference type="ARBA" id="ARBA00022857"/>
    </source>
</evidence>
<comment type="caution">
    <text evidence="6">The sequence shown here is derived from an EMBL/GenBank/DDBJ whole genome shotgun (WGS) entry which is preliminary data.</text>
</comment>
<dbReference type="PRINTS" id="PR00081">
    <property type="entry name" value="GDHRDH"/>
</dbReference>
<keyword evidence="2" id="KW-0521">NADP</keyword>
<dbReference type="InterPro" id="IPR002347">
    <property type="entry name" value="SDR_fam"/>
</dbReference>